<dbReference type="AlphaFoldDB" id="A0A0Q2QC49"/>
<comment type="caution">
    <text evidence="1">The sequence shown here is derived from an EMBL/GenBank/DDBJ whole genome shotgun (WGS) entry which is preliminary data.</text>
</comment>
<name>A0A0Q2QC49_MYCGO</name>
<dbReference type="Proteomes" id="UP000051677">
    <property type="component" value="Unassembled WGS sequence"/>
</dbReference>
<proteinExistence type="predicted"/>
<accession>A0A0Q2QC49</accession>
<dbReference type="RefSeq" id="WP_055579767.1">
    <property type="nucleotide sequence ID" value="NZ_LKTM01000322.1"/>
</dbReference>
<protein>
    <submittedName>
        <fullName evidence="1">Uncharacterized protein</fullName>
    </submittedName>
</protein>
<sequence length="245" mass="26677">MFSTSTPPITISAVIGGRRRSRAEVLAWEDKRITVAARKLGVTLPASGDVTTRREALLAAKLEMGSTAIAARFARDVALTDFAARVGAMLSTGRSLVPSQLEVAGGSARDFVDWFFEGVRTSDDAAMLRACPDHYVLRTDSDGRQEVVQATGSSPLATRFFLSYGKSSTLVTPRDPAYEYEISAIAQMADGTLAGGARLQFGDTERGFRARLVEELPRLSPPHMVRQQGWHCVCEFSNWIEAAFK</sequence>
<evidence type="ECO:0000313" key="2">
    <source>
        <dbReference type="Proteomes" id="UP000051677"/>
    </source>
</evidence>
<gene>
    <name evidence="1" type="ORF">AO501_08165</name>
</gene>
<dbReference type="OrthoDB" id="2284173at2"/>
<organism evidence="1 2">
    <name type="scientific">Mycobacterium gordonae</name>
    <dbReference type="NCBI Taxonomy" id="1778"/>
    <lineage>
        <taxon>Bacteria</taxon>
        <taxon>Bacillati</taxon>
        <taxon>Actinomycetota</taxon>
        <taxon>Actinomycetes</taxon>
        <taxon>Mycobacteriales</taxon>
        <taxon>Mycobacteriaceae</taxon>
        <taxon>Mycobacterium</taxon>
    </lineage>
</organism>
<dbReference type="EMBL" id="LKTM01000322">
    <property type="protein sequence ID" value="KQH77309.1"/>
    <property type="molecule type" value="Genomic_DNA"/>
</dbReference>
<evidence type="ECO:0000313" key="1">
    <source>
        <dbReference type="EMBL" id="KQH77309.1"/>
    </source>
</evidence>
<reference evidence="1 2" key="1">
    <citation type="submission" date="2015-10" db="EMBL/GenBank/DDBJ databases">
        <title>Mycobacterium gordonae draft genome assembly.</title>
        <authorList>
            <person name="Ustinova V."/>
            <person name="Smirnova T."/>
            <person name="Blagodatskikh K."/>
            <person name="Varlamov D."/>
            <person name="Larionova E."/>
            <person name="Chernousova L."/>
        </authorList>
    </citation>
    <scope>NUCLEOTIDE SEQUENCE [LARGE SCALE GENOMIC DNA]</scope>
    <source>
        <strain evidence="1 2">CTRI 14-8773</strain>
    </source>
</reference>